<dbReference type="EMBL" id="KK103684">
    <property type="protein sequence ID" value="KIY95123.1"/>
    <property type="molecule type" value="Genomic_DNA"/>
</dbReference>
<feature type="transmembrane region" description="Helical" evidence="6">
    <location>
        <begin position="300"/>
        <end position="319"/>
    </location>
</feature>
<dbReference type="PANTHER" id="PTHR10231">
    <property type="entry name" value="NUCLEOTIDE-SUGAR TRANSMEMBRANE TRANSPORTER"/>
    <property type="match status" value="1"/>
</dbReference>
<dbReference type="OrthoDB" id="419167at2759"/>
<dbReference type="Proteomes" id="UP000054498">
    <property type="component" value="Unassembled WGS sequence"/>
</dbReference>
<reference evidence="7 8" key="1">
    <citation type="journal article" date="2013" name="BMC Genomics">
        <title>Reconstruction of the lipid metabolism for the microalga Monoraphidium neglectum from its genome sequence reveals characteristics suitable for biofuel production.</title>
        <authorList>
            <person name="Bogen C."/>
            <person name="Al-Dilaimi A."/>
            <person name="Albersmeier A."/>
            <person name="Wichmann J."/>
            <person name="Grundmann M."/>
            <person name="Rupp O."/>
            <person name="Lauersen K.J."/>
            <person name="Blifernez-Klassen O."/>
            <person name="Kalinowski J."/>
            <person name="Goesmann A."/>
            <person name="Mussgnug J.H."/>
            <person name="Kruse O."/>
        </authorList>
    </citation>
    <scope>NUCLEOTIDE SEQUENCE [LARGE SCALE GENOMIC DNA]</scope>
    <source>
        <strain evidence="7 8">SAG 48.87</strain>
    </source>
</reference>
<evidence type="ECO:0000256" key="3">
    <source>
        <dbReference type="ARBA" id="ARBA00022989"/>
    </source>
</evidence>
<organism evidence="7 8">
    <name type="scientific">Monoraphidium neglectum</name>
    <dbReference type="NCBI Taxonomy" id="145388"/>
    <lineage>
        <taxon>Eukaryota</taxon>
        <taxon>Viridiplantae</taxon>
        <taxon>Chlorophyta</taxon>
        <taxon>core chlorophytes</taxon>
        <taxon>Chlorophyceae</taxon>
        <taxon>CS clade</taxon>
        <taxon>Sphaeropleales</taxon>
        <taxon>Selenastraceae</taxon>
        <taxon>Monoraphidium</taxon>
    </lineage>
</organism>
<keyword evidence="8" id="KW-1185">Reference proteome</keyword>
<feature type="transmembrane region" description="Helical" evidence="6">
    <location>
        <begin position="274"/>
        <end position="294"/>
    </location>
</feature>
<keyword evidence="4 6" id="KW-0472">Membrane</keyword>
<evidence type="ECO:0000256" key="4">
    <source>
        <dbReference type="ARBA" id="ARBA00023136"/>
    </source>
</evidence>
<evidence type="ECO:0000313" key="7">
    <source>
        <dbReference type="EMBL" id="KIY95123.1"/>
    </source>
</evidence>
<feature type="compositionally biased region" description="Low complexity" evidence="5">
    <location>
        <begin position="55"/>
        <end position="72"/>
    </location>
</feature>
<feature type="region of interest" description="Disordered" evidence="5">
    <location>
        <begin position="435"/>
        <end position="454"/>
    </location>
</feature>
<evidence type="ECO:0000313" key="8">
    <source>
        <dbReference type="Proteomes" id="UP000054498"/>
    </source>
</evidence>
<sequence>MGTLVDGKKVAFGAYDQPLKQQAAKKSNAFKIALVASDCLLLVAGLAWQQKQHQQQQQQQQQHQQQQHSPQQPGARAGFCSGRTNAPVLVHLSKNKSGKFSFNPVSVNLLTELAKTTFAFCVLLALGTGRPGRPMYSSVSAFIADAQHNRLLAVPAALYAVNNYLKFAMQLYFRPTTTKMLGNLKIFTIALLMRTVMKRRFSVIQYEALFLLVAGITVNQLQACAGSAEALPVGALLPAALCVAGTVTVPSAASVYNEFALKKHMDTSVHLQNFFLYFYGALFNLVGVLAMSAYKRQGLAELFAGQTLGILSSFFYKFADTILKKYSSTIATIFTALMSWAMFAHPLTVNFAIGVSIVFVSMHQFFTFTDKAGPAKGAAAAAGNGAVALAASSARGPPAPQMIHSPSMDQFRVAAGPPSGNGGLSTLAEEGADEYGEGLALGGPDGSRAPLLPR</sequence>
<dbReference type="KEGG" id="mng:MNEG_12838"/>
<dbReference type="InterPro" id="IPR007271">
    <property type="entry name" value="Nuc_sug_transpt"/>
</dbReference>
<dbReference type="STRING" id="145388.A0A0D2KH88"/>
<evidence type="ECO:0000256" key="5">
    <source>
        <dbReference type="SAM" id="MobiDB-lite"/>
    </source>
</evidence>
<dbReference type="GeneID" id="25730240"/>
<evidence type="ECO:0000256" key="2">
    <source>
        <dbReference type="ARBA" id="ARBA00022692"/>
    </source>
</evidence>
<feature type="transmembrane region" description="Helical" evidence="6">
    <location>
        <begin position="233"/>
        <end position="253"/>
    </location>
</feature>
<comment type="subcellular location">
    <subcellularLocation>
        <location evidence="1">Membrane</location>
        <topology evidence="1">Multi-pass membrane protein</topology>
    </subcellularLocation>
</comment>
<feature type="transmembrane region" description="Helical" evidence="6">
    <location>
        <begin position="203"/>
        <end position="221"/>
    </location>
</feature>
<evidence type="ECO:0000256" key="6">
    <source>
        <dbReference type="SAM" id="Phobius"/>
    </source>
</evidence>
<dbReference type="AlphaFoldDB" id="A0A0D2KH88"/>
<gene>
    <name evidence="7" type="ORF">MNEG_12838</name>
</gene>
<dbReference type="RefSeq" id="XP_013894143.1">
    <property type="nucleotide sequence ID" value="XM_014038689.1"/>
</dbReference>
<proteinExistence type="predicted"/>
<dbReference type="GO" id="GO:0015165">
    <property type="term" value="F:pyrimidine nucleotide-sugar transmembrane transporter activity"/>
    <property type="evidence" value="ECO:0007669"/>
    <property type="project" value="InterPro"/>
</dbReference>
<dbReference type="Pfam" id="PF04142">
    <property type="entry name" value="Nuc_sug_transp"/>
    <property type="match status" value="1"/>
</dbReference>
<keyword evidence="3 6" id="KW-1133">Transmembrane helix</keyword>
<keyword evidence="2 6" id="KW-0812">Transmembrane</keyword>
<protein>
    <submittedName>
        <fullName evidence="7">Uncharacterized protein</fullName>
    </submittedName>
</protein>
<evidence type="ECO:0000256" key="1">
    <source>
        <dbReference type="ARBA" id="ARBA00004141"/>
    </source>
</evidence>
<name>A0A0D2KH88_9CHLO</name>
<accession>A0A0D2KH88</accession>
<dbReference type="GO" id="GO:0000139">
    <property type="term" value="C:Golgi membrane"/>
    <property type="evidence" value="ECO:0007669"/>
    <property type="project" value="InterPro"/>
</dbReference>
<feature type="region of interest" description="Disordered" evidence="5">
    <location>
        <begin position="55"/>
        <end position="77"/>
    </location>
</feature>